<evidence type="ECO:0000313" key="4">
    <source>
        <dbReference type="EMBL" id="CAD9240253.1"/>
    </source>
</evidence>
<keyword evidence="2" id="KW-1133">Transmembrane helix</keyword>
<feature type="region of interest" description="Disordered" evidence="1">
    <location>
        <begin position="37"/>
        <end position="69"/>
    </location>
</feature>
<feature type="compositionally biased region" description="Low complexity" evidence="1">
    <location>
        <begin position="47"/>
        <end position="67"/>
    </location>
</feature>
<dbReference type="InterPro" id="IPR003675">
    <property type="entry name" value="Rce1/LyrA-like_dom"/>
</dbReference>
<evidence type="ECO:0000259" key="3">
    <source>
        <dbReference type="Pfam" id="PF02517"/>
    </source>
</evidence>
<gene>
    <name evidence="4" type="ORF">EAUS1353_LOCUS1991</name>
</gene>
<feature type="transmembrane region" description="Helical" evidence="2">
    <location>
        <begin position="395"/>
        <end position="411"/>
    </location>
</feature>
<reference evidence="4" key="1">
    <citation type="submission" date="2021-01" db="EMBL/GenBank/DDBJ databases">
        <authorList>
            <person name="Corre E."/>
            <person name="Pelletier E."/>
            <person name="Niang G."/>
            <person name="Scheremetjew M."/>
            <person name="Finn R."/>
            <person name="Kale V."/>
            <person name="Holt S."/>
            <person name="Cochrane G."/>
            <person name="Meng A."/>
            <person name="Brown T."/>
            <person name="Cohen L."/>
        </authorList>
    </citation>
    <scope>NUCLEOTIDE SEQUENCE</scope>
    <source>
        <strain evidence="4">CCMP3124</strain>
    </source>
</reference>
<feature type="transmembrane region" description="Helical" evidence="2">
    <location>
        <begin position="208"/>
        <end position="229"/>
    </location>
</feature>
<feature type="transmembrane region" description="Helical" evidence="2">
    <location>
        <begin position="417"/>
        <end position="441"/>
    </location>
</feature>
<dbReference type="GO" id="GO:0004175">
    <property type="term" value="F:endopeptidase activity"/>
    <property type="evidence" value="ECO:0007669"/>
    <property type="project" value="UniProtKB-ARBA"/>
</dbReference>
<accession>A0A7S1TMS2</accession>
<feature type="domain" description="CAAX prenyl protease 2/Lysostaphin resistance protein A-like" evidence="3">
    <location>
        <begin position="346"/>
        <end position="428"/>
    </location>
</feature>
<dbReference type="EMBL" id="HBGI01003069">
    <property type="protein sequence ID" value="CAD9240253.1"/>
    <property type="molecule type" value="Transcribed_RNA"/>
</dbReference>
<feature type="transmembrane region" description="Helical" evidence="2">
    <location>
        <begin position="160"/>
        <end position="177"/>
    </location>
</feature>
<dbReference type="AlphaFoldDB" id="A0A7S1TMS2"/>
<sequence length="444" mass="49037">MAFACGGTVTWRCGPRAPRLCVDAAARGSARRAWIARRTARPHADARVPAAPTSRRSAAAADSAALPDDSEGELSAAAADLVGSAESASGASDSSGDETPALRPAWAPAWMPEWLVRVKDRPWLQVALILPLYALHLLVFSKQSFKLPPQLILHSKMKTLGMDSVVGFIVAVATLVWRKTMRLDPVIPNMLEAKRPPWKVPREQRKKVLPTTVFLIIAYIFSGYGALAWEQLLLFSSVYGVPLTVPTLRAWKVLLGHLMWVYMGLTILDKRLKPFFPPEGKWLRCKFKENWGWWALGGYYFSALLFNIADLVNQLVLPPSIFNDETVVSKLINPENRDLVAMAIGSIGPCITAPVFEEVLYRGFLLPALIFYFPLPVALPVSSVLFAVHHMNPGGMIPLTVLGLAWAILYAKSRNLLVTIVIHAMWNSRVFLGSLLGLDFLRHG</sequence>
<name>A0A7S1TMS2_9RHOD</name>
<keyword evidence="2" id="KW-0472">Membrane</keyword>
<organism evidence="4">
    <name type="scientific">Erythrolobus australicus</name>
    <dbReference type="NCBI Taxonomy" id="1077150"/>
    <lineage>
        <taxon>Eukaryota</taxon>
        <taxon>Rhodophyta</taxon>
        <taxon>Bangiophyceae</taxon>
        <taxon>Porphyridiales</taxon>
        <taxon>Porphyridiaceae</taxon>
        <taxon>Erythrolobus</taxon>
    </lineage>
</organism>
<keyword evidence="2" id="KW-0812">Transmembrane</keyword>
<proteinExistence type="predicted"/>
<feature type="transmembrane region" description="Helical" evidence="2">
    <location>
        <begin position="364"/>
        <end position="388"/>
    </location>
</feature>
<feature type="transmembrane region" description="Helical" evidence="2">
    <location>
        <begin position="123"/>
        <end position="140"/>
    </location>
</feature>
<protein>
    <recommendedName>
        <fullName evidence="3">CAAX prenyl protease 2/Lysostaphin resistance protein A-like domain-containing protein</fullName>
    </recommendedName>
</protein>
<dbReference type="Pfam" id="PF02517">
    <property type="entry name" value="Rce1-like"/>
    <property type="match status" value="1"/>
</dbReference>
<dbReference type="PANTHER" id="PTHR43592:SF15">
    <property type="entry name" value="CAAX AMINO TERMINAL PROTEASE FAMILY PROTEIN"/>
    <property type="match status" value="1"/>
</dbReference>
<feature type="transmembrane region" description="Helical" evidence="2">
    <location>
        <begin position="249"/>
        <end position="268"/>
    </location>
</feature>
<evidence type="ECO:0000256" key="2">
    <source>
        <dbReference type="SAM" id="Phobius"/>
    </source>
</evidence>
<evidence type="ECO:0000256" key="1">
    <source>
        <dbReference type="SAM" id="MobiDB-lite"/>
    </source>
</evidence>
<dbReference type="PANTHER" id="PTHR43592">
    <property type="entry name" value="CAAX AMINO TERMINAL PROTEASE"/>
    <property type="match status" value="1"/>
</dbReference>
<dbReference type="GO" id="GO:0080120">
    <property type="term" value="P:CAAX-box protein maturation"/>
    <property type="evidence" value="ECO:0007669"/>
    <property type="project" value="UniProtKB-ARBA"/>
</dbReference>
<feature type="transmembrane region" description="Helical" evidence="2">
    <location>
        <begin position="291"/>
        <end position="309"/>
    </location>
</feature>